<dbReference type="InterPro" id="IPR027094">
    <property type="entry name" value="Mitofusin_fam"/>
</dbReference>
<dbReference type="EMBL" id="BMCB01000011">
    <property type="protein sequence ID" value="GGA93653.1"/>
    <property type="molecule type" value="Genomic_DNA"/>
</dbReference>
<comment type="subcellular location">
    <subcellularLocation>
        <location evidence="1">Membrane</location>
    </subcellularLocation>
</comment>
<dbReference type="RefSeq" id="WP_095116978.1">
    <property type="nucleotide sequence ID" value="NZ_BMCB01000011.1"/>
</dbReference>
<organism evidence="9 10">
    <name type="scientific">Staphylococcus muscae</name>
    <dbReference type="NCBI Taxonomy" id="1294"/>
    <lineage>
        <taxon>Bacteria</taxon>
        <taxon>Bacillati</taxon>
        <taxon>Bacillota</taxon>
        <taxon>Bacilli</taxon>
        <taxon>Bacillales</taxon>
        <taxon>Staphylococcaceae</taxon>
        <taxon>Staphylococcus</taxon>
    </lineage>
</organism>
<keyword evidence="11" id="KW-1185">Reference proteome</keyword>
<evidence type="ECO:0000256" key="3">
    <source>
        <dbReference type="ARBA" id="ARBA00022801"/>
    </source>
</evidence>
<dbReference type="SUPFAM" id="SSF52540">
    <property type="entry name" value="P-loop containing nucleoside triphosphate hydrolases"/>
    <property type="match status" value="2"/>
</dbReference>
<dbReference type="GO" id="GO:0005525">
    <property type="term" value="F:GTP binding"/>
    <property type="evidence" value="ECO:0007669"/>
    <property type="project" value="UniProtKB-KW"/>
</dbReference>
<keyword evidence="4" id="KW-0342">GTP-binding</keyword>
<evidence type="ECO:0000256" key="5">
    <source>
        <dbReference type="ARBA" id="ARBA00023136"/>
    </source>
</evidence>
<keyword evidence="5" id="KW-0472">Membrane</keyword>
<dbReference type="InterPro" id="IPR045063">
    <property type="entry name" value="Dynamin_N"/>
</dbReference>
<dbReference type="OrthoDB" id="5477114at2"/>
<dbReference type="Gene3D" id="3.40.50.300">
    <property type="entry name" value="P-loop containing nucleotide triphosphate hydrolases"/>
    <property type="match status" value="2"/>
</dbReference>
<reference evidence="11" key="3">
    <citation type="journal article" date="2019" name="Int. J. Syst. Evol. Microbiol.">
        <title>The Global Catalogue of Microorganisms (GCM) 10K type strain sequencing project: providing services to taxonomists for standard genome sequencing and annotation.</title>
        <authorList>
            <consortium name="The Broad Institute Genomics Platform"/>
            <consortium name="The Broad Institute Genome Sequencing Center for Infectious Disease"/>
            <person name="Wu L."/>
            <person name="Ma J."/>
        </authorList>
    </citation>
    <scope>NUCLEOTIDE SEQUENCE [LARGE SCALE GENOMIC DNA]</scope>
    <source>
        <strain evidence="11">CCM 4175</strain>
    </source>
</reference>
<dbReference type="AlphaFoldDB" id="A0A240C526"/>
<evidence type="ECO:0000313" key="9">
    <source>
        <dbReference type="EMBL" id="SNW02692.1"/>
    </source>
</evidence>
<evidence type="ECO:0000256" key="6">
    <source>
        <dbReference type="SAM" id="Coils"/>
    </source>
</evidence>
<dbReference type="Proteomes" id="UP000652995">
    <property type="component" value="Unassembled WGS sequence"/>
</dbReference>
<feature type="domain" description="Dynamin N-terminal" evidence="7">
    <location>
        <begin position="45"/>
        <end position="195"/>
    </location>
</feature>
<dbReference type="KEGG" id="smus:C7J88_02750"/>
<reference evidence="9 10" key="2">
    <citation type="submission" date="2017-06" db="EMBL/GenBank/DDBJ databases">
        <authorList>
            <consortium name="Pathogen Informatics"/>
        </authorList>
    </citation>
    <scope>NUCLEOTIDE SEQUENCE [LARGE SCALE GENOMIC DNA]</scope>
    <source>
        <strain evidence="9 10">NCTC13833</strain>
    </source>
</reference>
<keyword evidence="6" id="KW-0175">Coiled coil</keyword>
<dbReference type="PANTHER" id="PTHR10465">
    <property type="entry name" value="TRANSMEMBRANE GTPASE FZO1"/>
    <property type="match status" value="1"/>
</dbReference>
<dbReference type="EMBL" id="LT906464">
    <property type="protein sequence ID" value="SNW02692.1"/>
    <property type="molecule type" value="Genomic_DNA"/>
</dbReference>
<evidence type="ECO:0000313" key="8">
    <source>
        <dbReference type="EMBL" id="GGA93653.1"/>
    </source>
</evidence>
<sequence>MNNMQQLDILYKLKKEVEKSDHTTFVHTINQVIKKVYLNHYTMTFVGHFSAGKSTIINNLIGQDILPSSPVPTTSNTALVTVSDTPGITANIEGERYTELSSYDDVKQMNKENYNVESIDIRFQSDDYQYGFTFQDTPGVDSNVKSHSHSTERFLYTSNMVFYTVDYNHVQSALNFQFMKQLNQAGIPVTFVINQIDKHNDTELSFDEFKARVSKSLTEWDIKLEEIFYITKFDHPENQFAEFKAYMHEQDDHREPLANYVERMVTFIQNHQSQYLSEQMNDCLESLNIEAEAFNAAYEQHLQEQSVHNEAQLINNSGTLRRHLEQQRKNIIDNAYIMSHEMREHIRYYLESMTKDFSVGGLFNKRKKIEQAREERLATLMSELQTQVTQEIVKPMQTDMVFLTRFIDNSALNDRILNQTLEIPSSLVTDLYQTQVQISNQYVLTFSEALMKQIGQYVLRESKPLDDEIIANVQVELHDDATHDETDVYERYRTLHALKTSLDTKNYQHYYIHLDDSLDKLIDRTRMTYTPTQHLDDAKDALTKQSTTTTDSQQSQRNQIDDALFTLSELSLYDTQVHNMRETLDRLDHQVIKIGVFGTFSAGKSSLINALLGDQYLVSSPNPTTAATTEISYGSQNTVTFKTKEMLLDELNDVVEAVDYQFDSFQAFLSQDLRDLKGNIDKNKLAFIEAIEKNYSLYESLIKDGYERAISKEELRKWSAEDEYATFVRTVHLQLEHEWLKDKIIVDSLGLYSNNQRHTNETEKILATADLILYVSYFNHAFTDNDKAFIEHMKDMNQLIENQAFKMVINATDLAETAEDLAAVHDYTQDALAQVGMHCDIFDVSSREALRKGDAGIEKLQYAIQTFADVESKQVLEKQVVHQLGAITDSLDTMLQDAENNALQIEQNHAYLKRFETSPVFPKQMIQGVLTQYRSELEDQIYYLNERLNIQLLDHVKTVFNTQMTDNDDFKIAKRHAAKSYLDQIHQKLYLEQTLLVNRMKKHFETQFAHQLAPVVTELAQHHVIVQPDTSITVDSIEKPYLQLDLSSFVSALPKQLTKKNILQPKQQQNVQTEIKELTVEQLQIHLRELQKALDIYADSLMAQAHEKLSTLENNAQQEITTLLAFEMDSSQREALQKALQKLKTILN</sequence>
<reference evidence="8" key="4">
    <citation type="submission" date="2024-05" db="EMBL/GenBank/DDBJ databases">
        <authorList>
            <person name="Sun Q."/>
            <person name="Sedlacek I."/>
        </authorList>
    </citation>
    <scope>NUCLEOTIDE SEQUENCE</scope>
    <source>
        <strain evidence="8">CCM 4175</strain>
    </source>
</reference>
<dbReference type="InterPro" id="IPR027417">
    <property type="entry name" value="P-loop_NTPase"/>
</dbReference>
<evidence type="ECO:0000313" key="10">
    <source>
        <dbReference type="Proteomes" id="UP000243706"/>
    </source>
</evidence>
<dbReference type="PANTHER" id="PTHR10465:SF0">
    <property type="entry name" value="SARCALUMENIN"/>
    <property type="match status" value="1"/>
</dbReference>
<keyword evidence="2" id="KW-0547">Nucleotide-binding</keyword>
<dbReference type="InterPro" id="IPR005225">
    <property type="entry name" value="Small_GTP-bd"/>
</dbReference>
<dbReference type="NCBIfam" id="TIGR00231">
    <property type="entry name" value="small_GTP"/>
    <property type="match status" value="1"/>
</dbReference>
<dbReference type="GO" id="GO:0016020">
    <property type="term" value="C:membrane"/>
    <property type="evidence" value="ECO:0007669"/>
    <property type="project" value="UniProtKB-SubCell"/>
</dbReference>
<evidence type="ECO:0000256" key="4">
    <source>
        <dbReference type="ARBA" id="ARBA00023134"/>
    </source>
</evidence>
<feature type="domain" description="Dynamin N-terminal" evidence="7">
    <location>
        <begin position="594"/>
        <end position="800"/>
    </location>
</feature>
<evidence type="ECO:0000259" key="7">
    <source>
        <dbReference type="Pfam" id="PF00350"/>
    </source>
</evidence>
<gene>
    <name evidence="8" type="ORF">GCM10007183_17340</name>
    <name evidence="9" type="ORF">SAMEA4412661_01207</name>
</gene>
<reference evidence="8" key="1">
    <citation type="journal article" date="2014" name="Int. J. Syst. Evol. Microbiol.">
        <title>Complete genome of a new Firmicutes species belonging to the dominant human colonic microbiota ('Ruminococcus bicirculans') reveals two chromosomes and a selective capacity to utilize plant glucans.</title>
        <authorList>
            <consortium name="NISC Comparative Sequencing Program"/>
            <person name="Wegmann U."/>
            <person name="Louis P."/>
            <person name="Goesmann A."/>
            <person name="Henrissat B."/>
            <person name="Duncan S.H."/>
            <person name="Flint H.J."/>
        </authorList>
    </citation>
    <scope>NUCLEOTIDE SEQUENCE</scope>
    <source>
        <strain evidence="8">CCM 4175</strain>
    </source>
</reference>
<name>A0A240C526_9STAP</name>
<feature type="coiled-coil region" evidence="6">
    <location>
        <begin position="1080"/>
        <end position="1122"/>
    </location>
</feature>
<dbReference type="CDD" id="cd09912">
    <property type="entry name" value="DLP_2"/>
    <property type="match status" value="1"/>
</dbReference>
<keyword evidence="3" id="KW-0378">Hydrolase</keyword>
<evidence type="ECO:0000256" key="2">
    <source>
        <dbReference type="ARBA" id="ARBA00022741"/>
    </source>
</evidence>
<protein>
    <submittedName>
        <fullName evidence="9">Dynamin family protein</fullName>
    </submittedName>
</protein>
<dbReference type="Pfam" id="PF00350">
    <property type="entry name" value="Dynamin_N"/>
    <property type="match status" value="2"/>
</dbReference>
<evidence type="ECO:0000313" key="11">
    <source>
        <dbReference type="Proteomes" id="UP000652995"/>
    </source>
</evidence>
<evidence type="ECO:0000256" key="1">
    <source>
        <dbReference type="ARBA" id="ARBA00004370"/>
    </source>
</evidence>
<dbReference type="GO" id="GO:0003924">
    <property type="term" value="F:GTPase activity"/>
    <property type="evidence" value="ECO:0007669"/>
    <property type="project" value="InterPro"/>
</dbReference>
<accession>A0A240C526</accession>
<dbReference type="Proteomes" id="UP000243706">
    <property type="component" value="Chromosome 1"/>
</dbReference>
<proteinExistence type="predicted"/>